<feature type="transmembrane region" description="Helical" evidence="10">
    <location>
        <begin position="857"/>
        <end position="876"/>
    </location>
</feature>
<evidence type="ECO:0000256" key="9">
    <source>
        <dbReference type="ARBA" id="ARBA00024348"/>
    </source>
</evidence>
<evidence type="ECO:0000256" key="1">
    <source>
        <dbReference type="ARBA" id="ARBA00004651"/>
    </source>
</evidence>
<keyword evidence="5 10" id="KW-0812">Transmembrane</keyword>
<comment type="subcellular location">
    <subcellularLocation>
        <location evidence="1">Cell membrane</location>
        <topology evidence="1">Multi-pass membrane protein</topology>
    </subcellularLocation>
</comment>
<feature type="transmembrane region" description="Helical" evidence="10">
    <location>
        <begin position="15"/>
        <end position="33"/>
    </location>
</feature>
<evidence type="ECO:0000313" key="13">
    <source>
        <dbReference type="Proteomes" id="UP000786811"/>
    </source>
</evidence>
<keyword evidence="7 10" id="KW-0472">Membrane</keyword>
<evidence type="ECO:0000256" key="3">
    <source>
        <dbReference type="ARBA" id="ARBA00022475"/>
    </source>
</evidence>
<evidence type="ECO:0000256" key="5">
    <source>
        <dbReference type="ARBA" id="ARBA00022692"/>
    </source>
</evidence>
<reference evidence="12" key="1">
    <citation type="submission" date="2021-04" db="EMBL/GenBank/DDBJ databases">
        <authorList>
            <person name="Chebbi M.A.C M."/>
        </authorList>
    </citation>
    <scope>NUCLEOTIDE SEQUENCE</scope>
</reference>
<feature type="transmembrane region" description="Helical" evidence="10">
    <location>
        <begin position="45"/>
        <end position="63"/>
    </location>
</feature>
<feature type="transmembrane region" description="Helical" evidence="10">
    <location>
        <begin position="1008"/>
        <end position="1029"/>
    </location>
</feature>
<feature type="domain" description="Major facilitator superfamily (MFS) profile" evidence="11">
    <location>
        <begin position="410"/>
        <end position="840"/>
    </location>
</feature>
<feature type="transmembrane region" description="Helical" evidence="10">
    <location>
        <begin position="504"/>
        <end position="526"/>
    </location>
</feature>
<protein>
    <submittedName>
        <fullName evidence="12">Similar to Tret1: Facilitated trehalose transporter Tret1 (Culex quinquefasciatus)</fullName>
    </submittedName>
</protein>
<dbReference type="Gene3D" id="1.20.1250.20">
    <property type="entry name" value="MFS general substrate transporter like domains"/>
    <property type="match status" value="3"/>
</dbReference>
<keyword evidence="3" id="KW-1003">Cell membrane</keyword>
<feature type="transmembrane region" description="Helical" evidence="10">
    <location>
        <begin position="375"/>
        <end position="398"/>
    </location>
</feature>
<dbReference type="NCBIfam" id="TIGR00879">
    <property type="entry name" value="SP"/>
    <property type="match status" value="2"/>
</dbReference>
<feature type="transmembrane region" description="Helical" evidence="10">
    <location>
        <begin position="410"/>
        <end position="431"/>
    </location>
</feature>
<dbReference type="EMBL" id="CAJNRD030001117">
    <property type="protein sequence ID" value="CAG5076646.1"/>
    <property type="molecule type" value="Genomic_DNA"/>
</dbReference>
<evidence type="ECO:0000256" key="4">
    <source>
        <dbReference type="ARBA" id="ARBA00022597"/>
    </source>
</evidence>
<feature type="transmembrane region" description="Helical" evidence="10">
    <location>
        <begin position="896"/>
        <end position="918"/>
    </location>
</feature>
<feature type="transmembrane region" description="Helical" evidence="10">
    <location>
        <begin position="817"/>
        <end position="836"/>
    </location>
</feature>
<feature type="transmembrane region" description="Helical" evidence="10">
    <location>
        <begin position="69"/>
        <end position="91"/>
    </location>
</feature>
<sequence>LSAKDSWLPVSEEQGSWVSSLLAIGAMAGAFPAGSLADKLGRKKALLLLAGPFLLSWTMIIFAKSVWVLYIARFVGGISVGASCVLVPTYIAEIASPSARGTLGAIFQLFLAFGIVLTFVLGSTVSYTVLGILCGLVEVIFIAAFFWMPESPMWLVGQGRKPEASIALGVFRGDGYDTYEEISEMQREVEENTTKKSSVFDLIKTSGARKAVLASFGLMAFQQLSGVNAVIFYTVTIFKAAGSSLNSDVAAIIVALVQAVMAGVAALIVDRSGRKPLLIFSSSFMAISLVALGLYFNLKDGGKDVSNLGWLPLVSLTLFMIAFSVGLGPIPWMIMGELFTTETKAMASGLAVMLNWFLVFLVTKTFPSMKEQLGAAVTFWVFAGIMVVATVFEYFFVLETKGKTLQEIQTNIAVVAGGATLGWTSPILLMLKKDPVSPDNPIGRPISEDEASWIGSLTPVGALVGGFFAGYLAETFGRRTTLLSSVIPSTLGWILIATGQSVEMFYVARFIFGVALSISFAVLPMYCGEIAETSIRGILGSFLQLFITVGLLWAYSIGPYVSYTSFWISCAALPIAFFVLFFTMPESPYYLAAKGRKEDVISALVRLRGKSKDAVRAEADEIETTVRDAYNKEAKITDLFTIKANFKALIFTCLLVIFQQMTGINVVLFYSENIFASAGNSGISSSIETIIVGIVQFLASGVTPLVVDRLGRKILLIISGTGTAISLGILGLFFYLKDEAKNDVSNIGWLPIASLIIFIATYSIGWGPLPWTVMGEMFSTEVKSKASGIVVFACWFLGFLITKYFSNIAAAWGQYTAFWLFGVFCVLSVLFTVFILPETKGKSLQEIQDELSGTMNLCVMGGGAIMVWSSPILLMLQSDPVEEDNPLDRPITDEEASWIGALSPMGTLVGCLFPGYLAEKLGRRTTLLCSIIPMAVSWALIFTGKSIEFLYAARFIGGLAVAISFGVIPVYCGEIAEPSIRGILGSFFQIFITFGQLWAYSIGPFVSYMNYCIACAVLPIAFFITFYPMPESPYYLAAKSRKEDVIRVLMRLRGKKREEVEMEANEIEVSVQEAYNKQATILDLFKVKANLKALIATCALIIFQQMSGITVIVLYSELIFSSAGEFGLSSSVQSIIVRLVQFLGTCINPFVVDRLGRKILLIISSSGAGLSLVGKTNHFIV</sequence>
<feature type="transmembrane region" description="Helical" evidence="10">
    <location>
        <begin position="212"/>
        <end position="237"/>
    </location>
</feature>
<keyword evidence="6 10" id="KW-1133">Transmembrane helix</keyword>
<dbReference type="InterPro" id="IPR020846">
    <property type="entry name" value="MFS_dom"/>
</dbReference>
<dbReference type="SUPFAM" id="SSF103473">
    <property type="entry name" value="MFS general substrate transporter"/>
    <property type="match status" value="3"/>
</dbReference>
<dbReference type="InterPro" id="IPR044775">
    <property type="entry name" value="MFS_ERD6/Tret1-like"/>
</dbReference>
<dbReference type="GO" id="GO:0051119">
    <property type="term" value="F:sugar transmembrane transporter activity"/>
    <property type="evidence" value="ECO:0007669"/>
    <property type="project" value="InterPro"/>
</dbReference>
<dbReference type="Proteomes" id="UP000786811">
    <property type="component" value="Unassembled WGS sequence"/>
</dbReference>
<dbReference type="PANTHER" id="PTHR48021:SF47">
    <property type="entry name" value="GH17672P"/>
    <property type="match status" value="1"/>
</dbReference>
<feature type="transmembrane region" description="Helical" evidence="10">
    <location>
        <begin position="564"/>
        <end position="584"/>
    </location>
</feature>
<dbReference type="CDD" id="cd17358">
    <property type="entry name" value="MFS_GLUT6_8_Class3_like"/>
    <property type="match status" value="2"/>
</dbReference>
<keyword evidence="13" id="KW-1185">Reference proteome</keyword>
<feature type="transmembrane region" description="Helical" evidence="10">
    <location>
        <begin position="949"/>
        <end position="971"/>
    </location>
</feature>
<dbReference type="Pfam" id="PF00083">
    <property type="entry name" value="Sugar_tr"/>
    <property type="match status" value="3"/>
</dbReference>
<dbReference type="PANTHER" id="PTHR48021">
    <property type="match status" value="1"/>
</dbReference>
<feature type="transmembrane region" description="Helical" evidence="10">
    <location>
        <begin position="249"/>
        <end position="269"/>
    </location>
</feature>
<dbReference type="InterPro" id="IPR005828">
    <property type="entry name" value="MFS_sugar_transport-like"/>
</dbReference>
<dbReference type="InterPro" id="IPR050549">
    <property type="entry name" value="MFS_Trehalose_Transporter"/>
</dbReference>
<dbReference type="InterPro" id="IPR003663">
    <property type="entry name" value="Sugar/inositol_transpt"/>
</dbReference>
<feature type="transmembrane region" description="Helical" evidence="10">
    <location>
        <begin position="1093"/>
        <end position="1115"/>
    </location>
</feature>
<dbReference type="OrthoDB" id="6612291at2759"/>
<dbReference type="FunFam" id="1.20.1250.20:FF:000218">
    <property type="entry name" value="facilitated trehalose transporter Tret1"/>
    <property type="match status" value="1"/>
</dbReference>
<evidence type="ECO:0000259" key="11">
    <source>
        <dbReference type="PROSITE" id="PS50850"/>
    </source>
</evidence>
<feature type="transmembrane region" description="Helical" evidence="10">
    <location>
        <begin position="310"/>
        <end position="333"/>
    </location>
</feature>
<feature type="transmembrane region" description="Helical" evidence="10">
    <location>
        <begin position="983"/>
        <end position="1002"/>
    </location>
</feature>
<evidence type="ECO:0000256" key="7">
    <source>
        <dbReference type="ARBA" id="ARBA00023136"/>
    </source>
</evidence>
<feature type="transmembrane region" description="Helical" evidence="10">
    <location>
        <begin position="538"/>
        <end position="558"/>
    </location>
</feature>
<evidence type="ECO:0000256" key="10">
    <source>
        <dbReference type="SAM" id="Phobius"/>
    </source>
</evidence>
<feature type="transmembrane region" description="Helical" evidence="10">
    <location>
        <begin position="747"/>
        <end position="765"/>
    </location>
</feature>
<feature type="transmembrane region" description="Helical" evidence="10">
    <location>
        <begin position="276"/>
        <end position="298"/>
    </location>
</feature>
<proteinExistence type="inferred from homology"/>
<feature type="non-terminal residue" evidence="12">
    <location>
        <position position="1181"/>
    </location>
</feature>
<dbReference type="PROSITE" id="PS50850">
    <property type="entry name" value="MFS"/>
    <property type="match status" value="3"/>
</dbReference>
<keyword evidence="8" id="KW-0325">Glycoprotein</keyword>
<dbReference type="PROSITE" id="PS00217">
    <property type="entry name" value="SUGAR_TRANSPORT_2"/>
    <property type="match status" value="1"/>
</dbReference>
<accession>A0A8J2EKW8</accession>
<comment type="similarity">
    <text evidence="9">Belongs to the major facilitator superfamily. Sugar transporter (TC 2.A.1.1) family. Trehalose transporter subfamily.</text>
</comment>
<dbReference type="PRINTS" id="PR00171">
    <property type="entry name" value="SUGRTRNSPORT"/>
</dbReference>
<name>A0A8J2EKW8_COTCN</name>
<feature type="transmembrane region" description="Helical" evidence="10">
    <location>
        <begin position="127"/>
        <end position="148"/>
    </location>
</feature>
<dbReference type="AlphaFoldDB" id="A0A8J2EKW8"/>
<feature type="transmembrane region" description="Helical" evidence="10">
    <location>
        <begin position="451"/>
        <end position="473"/>
    </location>
</feature>
<evidence type="ECO:0000256" key="6">
    <source>
        <dbReference type="ARBA" id="ARBA00022989"/>
    </source>
</evidence>
<dbReference type="InterPro" id="IPR036259">
    <property type="entry name" value="MFS_trans_sf"/>
</dbReference>
<feature type="transmembrane region" description="Helical" evidence="10">
    <location>
        <begin position="103"/>
        <end position="121"/>
    </location>
</feature>
<feature type="transmembrane region" description="Helical" evidence="10">
    <location>
        <begin position="648"/>
        <end position="670"/>
    </location>
</feature>
<evidence type="ECO:0000256" key="2">
    <source>
        <dbReference type="ARBA" id="ARBA00022448"/>
    </source>
</evidence>
<feature type="transmembrane region" description="Helical" evidence="10">
    <location>
        <begin position="690"/>
        <end position="707"/>
    </location>
</feature>
<comment type="caution">
    <text evidence="12">The sequence shown here is derived from an EMBL/GenBank/DDBJ whole genome shotgun (WGS) entry which is preliminary data.</text>
</comment>
<feature type="transmembrane region" description="Helical" evidence="10">
    <location>
        <begin position="345"/>
        <end position="363"/>
    </location>
</feature>
<evidence type="ECO:0000313" key="12">
    <source>
        <dbReference type="EMBL" id="CAG5076646.1"/>
    </source>
</evidence>
<organism evidence="12 13">
    <name type="scientific">Cotesia congregata</name>
    <name type="common">Parasitoid wasp</name>
    <name type="synonym">Apanteles congregatus</name>
    <dbReference type="NCBI Taxonomy" id="51543"/>
    <lineage>
        <taxon>Eukaryota</taxon>
        <taxon>Metazoa</taxon>
        <taxon>Ecdysozoa</taxon>
        <taxon>Arthropoda</taxon>
        <taxon>Hexapoda</taxon>
        <taxon>Insecta</taxon>
        <taxon>Pterygota</taxon>
        <taxon>Neoptera</taxon>
        <taxon>Endopterygota</taxon>
        <taxon>Hymenoptera</taxon>
        <taxon>Apocrita</taxon>
        <taxon>Ichneumonoidea</taxon>
        <taxon>Braconidae</taxon>
        <taxon>Microgastrinae</taxon>
        <taxon>Cotesia</taxon>
    </lineage>
</organism>
<dbReference type="FunFam" id="1.20.1250.20:FF:000055">
    <property type="entry name" value="Facilitated trehalose transporter Tret1-2 homolog"/>
    <property type="match status" value="2"/>
</dbReference>
<dbReference type="GO" id="GO:0005886">
    <property type="term" value="C:plasma membrane"/>
    <property type="evidence" value="ECO:0007669"/>
    <property type="project" value="UniProtKB-SubCell"/>
</dbReference>
<feature type="transmembrane region" description="Helical" evidence="10">
    <location>
        <begin position="714"/>
        <end position="735"/>
    </location>
</feature>
<evidence type="ECO:0000256" key="8">
    <source>
        <dbReference type="ARBA" id="ARBA00023180"/>
    </source>
</evidence>
<feature type="transmembrane region" description="Helical" evidence="10">
    <location>
        <begin position="480"/>
        <end position="498"/>
    </location>
</feature>
<feature type="transmembrane region" description="Helical" evidence="10">
    <location>
        <begin position="925"/>
        <end position="943"/>
    </location>
</feature>
<gene>
    <name evidence="12" type="ORF">HICCMSTLAB_LOCUS2241</name>
</gene>
<keyword evidence="2" id="KW-0813">Transport</keyword>
<dbReference type="InterPro" id="IPR005829">
    <property type="entry name" value="Sugar_transporter_CS"/>
</dbReference>
<feature type="transmembrane region" description="Helical" evidence="10">
    <location>
        <begin position="1135"/>
        <end position="1152"/>
    </location>
</feature>
<feature type="transmembrane region" description="Helical" evidence="10">
    <location>
        <begin position="786"/>
        <end position="805"/>
    </location>
</feature>
<feature type="domain" description="Major facilitator superfamily (MFS) profile" evidence="11">
    <location>
        <begin position="1"/>
        <end position="401"/>
    </location>
</feature>
<keyword evidence="4" id="KW-0762">Sugar transport</keyword>
<feature type="domain" description="Major facilitator superfamily (MFS) profile" evidence="11">
    <location>
        <begin position="855"/>
        <end position="1181"/>
    </location>
</feature>